<evidence type="ECO:0000313" key="1">
    <source>
        <dbReference type="EMBL" id="KKL98913.1"/>
    </source>
</evidence>
<sequence>MSVLNADIPFGGIPVGTTDGSPWQGSLRRCRHDAGANLFRGDKVVHAGTAVAGGFTVTVSNTANGITDGSIVGIMVAPVVNRASAVTEHPGYSPNSGTNDVLVVTAPNLLILTQEDNDGDPIEFDEVGQASIDVTTTTGSTVTGIAAWELDSSTATSSSTGPVRVYAIYDRPDNIQADDSGAPGGGGATADNRPKWLCTWLVADQYLLTGADL</sequence>
<accession>A0A0F9GJD7</accession>
<dbReference type="EMBL" id="LAZR01017802">
    <property type="protein sequence ID" value="KKL98913.1"/>
    <property type="molecule type" value="Genomic_DNA"/>
</dbReference>
<organism evidence="1">
    <name type="scientific">marine sediment metagenome</name>
    <dbReference type="NCBI Taxonomy" id="412755"/>
    <lineage>
        <taxon>unclassified sequences</taxon>
        <taxon>metagenomes</taxon>
        <taxon>ecological metagenomes</taxon>
    </lineage>
</organism>
<name>A0A0F9GJD7_9ZZZZ</name>
<gene>
    <name evidence="1" type="ORF">LCGC14_1819720</name>
</gene>
<comment type="caution">
    <text evidence="1">The sequence shown here is derived from an EMBL/GenBank/DDBJ whole genome shotgun (WGS) entry which is preliminary data.</text>
</comment>
<dbReference type="AlphaFoldDB" id="A0A0F9GJD7"/>
<reference evidence="1" key="1">
    <citation type="journal article" date="2015" name="Nature">
        <title>Complex archaea that bridge the gap between prokaryotes and eukaryotes.</title>
        <authorList>
            <person name="Spang A."/>
            <person name="Saw J.H."/>
            <person name="Jorgensen S.L."/>
            <person name="Zaremba-Niedzwiedzka K."/>
            <person name="Martijn J."/>
            <person name="Lind A.E."/>
            <person name="van Eijk R."/>
            <person name="Schleper C."/>
            <person name="Guy L."/>
            <person name="Ettema T.J."/>
        </authorList>
    </citation>
    <scope>NUCLEOTIDE SEQUENCE</scope>
</reference>
<protein>
    <submittedName>
        <fullName evidence="1">Uncharacterized protein</fullName>
    </submittedName>
</protein>
<proteinExistence type="predicted"/>